<feature type="compositionally biased region" description="Polar residues" evidence="1">
    <location>
        <begin position="313"/>
        <end position="322"/>
    </location>
</feature>
<sequence length="332" mass="37041">MMFICVFIRIKKSMVIVIALNVIHQSKEDCVDDVRKPTEGQNCCTNYHMVGGFCEACPLGYFGNNCSVQCPGRSFGLFCGETCNCSKSECNPALGCLSEMSTHWLNYSEIFRHRNTRLPDTTYRPSIPDATTEFGSKTLILIIGGVVILFLLIIILIQVHGKVTRMKNTFKSMPIKDNEKPLQQETSTNAMYCEIDESEEPSVPRARYETIRVNSPPPENRYYDIPLTVIHPDASKYPLGPLKKEVSTRFIELDDSSIERGSEHEISGSNSSSSDGSYLKPLEEQINPTEVIDIDEGDNDGSSKSVCLPNIPGNRNGTSIYPQDNPYLDVIS</sequence>
<keyword evidence="2" id="KW-0812">Transmembrane</keyword>
<dbReference type="OrthoDB" id="10614057at2759"/>
<evidence type="ECO:0000256" key="3">
    <source>
        <dbReference type="SAM" id="SignalP"/>
    </source>
</evidence>
<keyword evidence="3" id="KW-0732">Signal</keyword>
<feature type="region of interest" description="Disordered" evidence="1">
    <location>
        <begin position="258"/>
        <end position="280"/>
    </location>
</feature>
<evidence type="ECO:0000256" key="2">
    <source>
        <dbReference type="SAM" id="Phobius"/>
    </source>
</evidence>
<accession>A0A8B8DCY9</accession>
<feature type="compositionally biased region" description="Low complexity" evidence="1">
    <location>
        <begin position="267"/>
        <end position="277"/>
    </location>
</feature>
<protein>
    <submittedName>
        <fullName evidence="5">Uncharacterized protein LOC111125923 isoform X1</fullName>
    </submittedName>
</protein>
<feature type="signal peptide" evidence="3">
    <location>
        <begin position="1"/>
        <end position="19"/>
    </location>
</feature>
<organism evidence="4 5">
    <name type="scientific">Crassostrea virginica</name>
    <name type="common">Eastern oyster</name>
    <dbReference type="NCBI Taxonomy" id="6565"/>
    <lineage>
        <taxon>Eukaryota</taxon>
        <taxon>Metazoa</taxon>
        <taxon>Spiralia</taxon>
        <taxon>Lophotrochozoa</taxon>
        <taxon>Mollusca</taxon>
        <taxon>Bivalvia</taxon>
        <taxon>Autobranchia</taxon>
        <taxon>Pteriomorphia</taxon>
        <taxon>Ostreida</taxon>
        <taxon>Ostreoidea</taxon>
        <taxon>Ostreidae</taxon>
        <taxon>Crassostrea</taxon>
    </lineage>
</organism>
<feature type="transmembrane region" description="Helical" evidence="2">
    <location>
        <begin position="138"/>
        <end position="157"/>
    </location>
</feature>
<evidence type="ECO:0000313" key="4">
    <source>
        <dbReference type="Proteomes" id="UP000694844"/>
    </source>
</evidence>
<evidence type="ECO:0000256" key="1">
    <source>
        <dbReference type="SAM" id="MobiDB-lite"/>
    </source>
</evidence>
<keyword evidence="2" id="KW-1133">Transmembrane helix</keyword>
<dbReference type="RefSeq" id="XP_022325878.1">
    <property type="nucleotide sequence ID" value="XM_022470170.1"/>
</dbReference>
<dbReference type="AlphaFoldDB" id="A0A8B8DCY9"/>
<name>A0A8B8DCY9_CRAVI</name>
<reference evidence="5" key="1">
    <citation type="submission" date="2025-08" db="UniProtKB">
        <authorList>
            <consortium name="RefSeq"/>
        </authorList>
    </citation>
    <scope>IDENTIFICATION</scope>
    <source>
        <tissue evidence="5">Whole sample</tissue>
    </source>
</reference>
<feature type="region of interest" description="Disordered" evidence="1">
    <location>
        <begin position="293"/>
        <end position="325"/>
    </location>
</feature>
<gene>
    <name evidence="5" type="primary">LOC111125923</name>
</gene>
<proteinExistence type="predicted"/>
<evidence type="ECO:0000313" key="5">
    <source>
        <dbReference type="RefSeq" id="XP_022325878.1"/>
    </source>
</evidence>
<keyword evidence="4" id="KW-1185">Reference proteome</keyword>
<dbReference type="KEGG" id="cvn:111125923"/>
<keyword evidence="2" id="KW-0472">Membrane</keyword>
<feature type="chain" id="PRO_5034528443" evidence="3">
    <location>
        <begin position="20"/>
        <end position="332"/>
    </location>
</feature>
<dbReference type="Proteomes" id="UP000694844">
    <property type="component" value="Chromosome 3"/>
</dbReference>
<dbReference type="GeneID" id="111125923"/>